<name>A0A2I1IP72_9ACTO</name>
<feature type="binding site" evidence="7">
    <location>
        <begin position="78"/>
        <end position="80"/>
    </location>
    <ligand>
        <name>5-amino-6-(D-ribitylamino)uracil</name>
        <dbReference type="ChEBI" id="CHEBI:15934"/>
    </ligand>
</feature>
<dbReference type="InterPro" id="IPR002180">
    <property type="entry name" value="LS/RS"/>
</dbReference>
<dbReference type="Proteomes" id="UP000235122">
    <property type="component" value="Unassembled WGS sequence"/>
</dbReference>
<comment type="similarity">
    <text evidence="2 7">Belongs to the DMRL synthase family.</text>
</comment>
<dbReference type="GO" id="GO:0000906">
    <property type="term" value="F:6,7-dimethyl-8-ribityllumazine synthase activity"/>
    <property type="evidence" value="ECO:0007669"/>
    <property type="project" value="UniProtKB-UniRule"/>
</dbReference>
<dbReference type="UniPathway" id="UPA00275">
    <property type="reaction ID" value="UER00404"/>
</dbReference>
<feature type="active site" description="Proton donor" evidence="7">
    <location>
        <position position="86"/>
    </location>
</feature>
<keyword evidence="9" id="KW-1185">Reference proteome</keyword>
<sequence>MAGSGIPTLQVEGAGVHVTIVASSWHEKVMGGLIAGAERACAKAGATFRTVRVPGSFELPLACKVACQTADAVVALGVVIRGGTPHFDYVCEGAAQGITQASLQTGKPIGFGVLTCDNEEQALDRAGLEGSREDKGFEAAQAALAMVGTLAELKA</sequence>
<dbReference type="GO" id="GO:0009349">
    <property type="term" value="C:riboflavin synthase complex"/>
    <property type="evidence" value="ECO:0007669"/>
    <property type="project" value="UniProtKB-UniRule"/>
</dbReference>
<evidence type="ECO:0000256" key="6">
    <source>
        <dbReference type="ARBA" id="ARBA00048785"/>
    </source>
</evidence>
<feature type="binding site" evidence="7">
    <location>
        <begin position="83"/>
        <end position="84"/>
    </location>
    <ligand>
        <name>(2S)-2-hydroxy-3-oxobutyl phosphate</name>
        <dbReference type="ChEBI" id="CHEBI:58830"/>
    </ligand>
</feature>
<feature type="binding site" evidence="7">
    <location>
        <position position="25"/>
    </location>
    <ligand>
        <name>5-amino-6-(D-ribitylamino)uracil</name>
        <dbReference type="ChEBI" id="CHEBI:15934"/>
    </ligand>
</feature>
<evidence type="ECO:0000313" key="8">
    <source>
        <dbReference type="EMBL" id="PKY72924.1"/>
    </source>
</evidence>
<evidence type="ECO:0000256" key="1">
    <source>
        <dbReference type="ARBA" id="ARBA00004917"/>
    </source>
</evidence>
<dbReference type="InterPro" id="IPR034964">
    <property type="entry name" value="LS"/>
</dbReference>
<keyword evidence="5 7" id="KW-0808">Transferase</keyword>
<organism evidence="8 9">
    <name type="scientific">Winkia neuii</name>
    <dbReference type="NCBI Taxonomy" id="33007"/>
    <lineage>
        <taxon>Bacteria</taxon>
        <taxon>Bacillati</taxon>
        <taxon>Actinomycetota</taxon>
        <taxon>Actinomycetes</taxon>
        <taxon>Actinomycetales</taxon>
        <taxon>Actinomycetaceae</taxon>
        <taxon>Winkia</taxon>
    </lineage>
</organism>
<dbReference type="SUPFAM" id="SSF52121">
    <property type="entry name" value="Lumazine synthase"/>
    <property type="match status" value="1"/>
</dbReference>
<evidence type="ECO:0000256" key="3">
    <source>
        <dbReference type="ARBA" id="ARBA00012664"/>
    </source>
</evidence>
<dbReference type="EC" id="2.5.1.78" evidence="3 7"/>
<evidence type="ECO:0000256" key="4">
    <source>
        <dbReference type="ARBA" id="ARBA00022619"/>
    </source>
</evidence>
<dbReference type="Gene3D" id="3.40.50.960">
    <property type="entry name" value="Lumazine/riboflavin synthase"/>
    <property type="match status" value="1"/>
</dbReference>
<dbReference type="GO" id="GO:0005829">
    <property type="term" value="C:cytosol"/>
    <property type="evidence" value="ECO:0007669"/>
    <property type="project" value="TreeGrafter"/>
</dbReference>
<comment type="caution">
    <text evidence="8">The sequence shown here is derived from an EMBL/GenBank/DDBJ whole genome shotgun (WGS) entry which is preliminary data.</text>
</comment>
<dbReference type="PANTHER" id="PTHR21058">
    <property type="entry name" value="6,7-DIMETHYL-8-RIBITYLLUMAZINE SYNTHASE DMRL SYNTHASE LUMAZINE SYNTHASE"/>
    <property type="match status" value="1"/>
</dbReference>
<dbReference type="NCBIfam" id="TIGR00114">
    <property type="entry name" value="lumazine-synth"/>
    <property type="match status" value="1"/>
</dbReference>
<comment type="catalytic activity">
    <reaction evidence="6 7">
        <text>(2S)-2-hydroxy-3-oxobutyl phosphate + 5-amino-6-(D-ribitylamino)uracil = 6,7-dimethyl-8-(1-D-ribityl)lumazine + phosphate + 2 H2O + H(+)</text>
        <dbReference type="Rhea" id="RHEA:26152"/>
        <dbReference type="ChEBI" id="CHEBI:15377"/>
        <dbReference type="ChEBI" id="CHEBI:15378"/>
        <dbReference type="ChEBI" id="CHEBI:15934"/>
        <dbReference type="ChEBI" id="CHEBI:43474"/>
        <dbReference type="ChEBI" id="CHEBI:58201"/>
        <dbReference type="ChEBI" id="CHEBI:58830"/>
        <dbReference type="EC" id="2.5.1.78"/>
    </reaction>
</comment>
<dbReference type="PANTHER" id="PTHR21058:SF0">
    <property type="entry name" value="6,7-DIMETHYL-8-RIBITYLLUMAZINE SYNTHASE"/>
    <property type="match status" value="1"/>
</dbReference>
<dbReference type="EMBL" id="PKKO01000002">
    <property type="protein sequence ID" value="PKY72924.1"/>
    <property type="molecule type" value="Genomic_DNA"/>
</dbReference>
<dbReference type="GeneID" id="35866577"/>
<dbReference type="CDD" id="cd09209">
    <property type="entry name" value="Lumazine_synthase-I"/>
    <property type="match status" value="1"/>
</dbReference>
<dbReference type="HAMAP" id="MF_00178">
    <property type="entry name" value="Lumazine_synth"/>
    <property type="match status" value="1"/>
</dbReference>
<reference evidence="8 9" key="1">
    <citation type="submission" date="2017-12" db="EMBL/GenBank/DDBJ databases">
        <title>Phylogenetic diversity of female urinary microbiome.</title>
        <authorList>
            <person name="Thomas-White K."/>
            <person name="Wolfe A.J."/>
        </authorList>
    </citation>
    <scope>NUCLEOTIDE SEQUENCE [LARGE SCALE GENOMIC DNA]</scope>
    <source>
        <strain evidence="8 9">UMB0402</strain>
    </source>
</reference>
<dbReference type="Pfam" id="PF00885">
    <property type="entry name" value="DMRL_synthase"/>
    <property type="match status" value="1"/>
</dbReference>
<dbReference type="GO" id="GO:0009231">
    <property type="term" value="P:riboflavin biosynthetic process"/>
    <property type="evidence" value="ECO:0007669"/>
    <property type="project" value="UniProtKB-UniRule"/>
</dbReference>
<evidence type="ECO:0000256" key="2">
    <source>
        <dbReference type="ARBA" id="ARBA00007424"/>
    </source>
</evidence>
<feature type="binding site" evidence="7">
    <location>
        <begin position="56"/>
        <end position="58"/>
    </location>
    <ligand>
        <name>5-amino-6-(D-ribitylamino)uracil</name>
        <dbReference type="ChEBI" id="CHEBI:15934"/>
    </ligand>
</feature>
<accession>A0A2I1IP72</accession>
<gene>
    <name evidence="7" type="primary">ribH</name>
    <name evidence="8" type="ORF">CYJ19_04630</name>
</gene>
<proteinExistence type="inferred from homology"/>
<feature type="binding site" evidence="7">
    <location>
        <position position="125"/>
    </location>
    <ligand>
        <name>(2S)-2-hydroxy-3-oxobutyl phosphate</name>
        <dbReference type="ChEBI" id="CHEBI:58830"/>
    </ligand>
</feature>
<evidence type="ECO:0000313" key="9">
    <source>
        <dbReference type="Proteomes" id="UP000235122"/>
    </source>
</evidence>
<comment type="pathway">
    <text evidence="1 7">Cofactor biosynthesis; riboflavin biosynthesis; riboflavin from 2-hydroxy-3-oxobutyl phosphate and 5-amino-6-(D-ribitylamino)uracil: step 1/2.</text>
</comment>
<evidence type="ECO:0000256" key="5">
    <source>
        <dbReference type="ARBA" id="ARBA00022679"/>
    </source>
</evidence>
<evidence type="ECO:0000256" key="7">
    <source>
        <dbReference type="HAMAP-Rule" id="MF_00178"/>
    </source>
</evidence>
<dbReference type="AlphaFoldDB" id="A0A2I1IP72"/>
<feature type="binding site" evidence="7">
    <location>
        <position position="111"/>
    </location>
    <ligand>
        <name>5-amino-6-(D-ribitylamino)uracil</name>
        <dbReference type="ChEBI" id="CHEBI:15934"/>
    </ligand>
</feature>
<dbReference type="InterPro" id="IPR036467">
    <property type="entry name" value="LS/RS_sf"/>
</dbReference>
<keyword evidence="4 7" id="KW-0686">Riboflavin biosynthesis</keyword>
<protein>
    <recommendedName>
        <fullName evidence="3 7">6,7-dimethyl-8-ribityllumazine synthase</fullName>
        <shortName evidence="7">DMRL synthase</shortName>
        <shortName evidence="7">LS</shortName>
        <shortName evidence="7">Lumazine synthase</shortName>
        <ecNumber evidence="3 7">2.5.1.78</ecNumber>
    </recommendedName>
</protein>
<dbReference type="STRING" id="33007.HMPREF3198_01294"/>
<comment type="function">
    <text evidence="7">Catalyzes the formation of 6,7-dimethyl-8-ribityllumazine by condensation of 5-amino-6-(D-ribitylamino)uracil with 3,4-dihydroxy-2-butanone 4-phosphate. This is the penultimate step in the biosynthesis of riboflavin.</text>
</comment>
<dbReference type="RefSeq" id="WP_024332109.1">
    <property type="nucleotide sequence ID" value="NZ_JASOXK010000008.1"/>
</dbReference>